<dbReference type="OrthoDB" id="2463902at2759"/>
<reference evidence="1" key="1">
    <citation type="submission" date="2021-06" db="EMBL/GenBank/DDBJ databases">
        <authorList>
            <person name="Kallberg Y."/>
            <person name="Tangrot J."/>
            <person name="Rosling A."/>
        </authorList>
    </citation>
    <scope>NUCLEOTIDE SEQUENCE</scope>
    <source>
        <strain evidence="1">MA453B</strain>
    </source>
</reference>
<dbReference type="Proteomes" id="UP000789405">
    <property type="component" value="Unassembled WGS sequence"/>
</dbReference>
<evidence type="ECO:0000313" key="1">
    <source>
        <dbReference type="EMBL" id="CAG8675595.1"/>
    </source>
</evidence>
<comment type="caution">
    <text evidence="1">The sequence shown here is derived from an EMBL/GenBank/DDBJ whole genome shotgun (WGS) entry which is preliminary data.</text>
</comment>
<organism evidence="1 2">
    <name type="scientific">Dentiscutata erythropus</name>
    <dbReference type="NCBI Taxonomy" id="1348616"/>
    <lineage>
        <taxon>Eukaryota</taxon>
        <taxon>Fungi</taxon>
        <taxon>Fungi incertae sedis</taxon>
        <taxon>Mucoromycota</taxon>
        <taxon>Glomeromycotina</taxon>
        <taxon>Glomeromycetes</taxon>
        <taxon>Diversisporales</taxon>
        <taxon>Gigasporaceae</taxon>
        <taxon>Dentiscutata</taxon>
    </lineage>
</organism>
<protein>
    <submittedName>
        <fullName evidence="1">7843_t:CDS:1</fullName>
    </submittedName>
</protein>
<name>A0A9N9EKP3_9GLOM</name>
<keyword evidence="2" id="KW-1185">Reference proteome</keyword>
<feature type="non-terminal residue" evidence="1">
    <location>
        <position position="112"/>
    </location>
</feature>
<gene>
    <name evidence="1" type="ORF">DERYTH_LOCUS11493</name>
</gene>
<evidence type="ECO:0000313" key="2">
    <source>
        <dbReference type="Proteomes" id="UP000789405"/>
    </source>
</evidence>
<dbReference type="AlphaFoldDB" id="A0A9N9EKP3"/>
<dbReference type="EMBL" id="CAJVPY010007127">
    <property type="protein sequence ID" value="CAG8675595.1"/>
    <property type="molecule type" value="Genomic_DNA"/>
</dbReference>
<sequence length="112" mass="13717">MKPERLQFIKVHRYLFYNRSGTQPATTNDSDYTKSPYYVEIAMYLYLVLPHLYSQITYNEPNNIYSPQWMTKKQMNYQIWTPSIQYFKEKIFEKYIPSYLEEWTIKGKITNN</sequence>
<proteinExistence type="predicted"/>
<accession>A0A9N9EKP3</accession>